<evidence type="ECO:0000313" key="1">
    <source>
        <dbReference type="EMBL" id="CAA9270563.1"/>
    </source>
</evidence>
<organism evidence="1">
    <name type="scientific">uncultured Acetobacteraceae bacterium</name>
    <dbReference type="NCBI Taxonomy" id="169975"/>
    <lineage>
        <taxon>Bacteria</taxon>
        <taxon>Pseudomonadati</taxon>
        <taxon>Pseudomonadota</taxon>
        <taxon>Alphaproteobacteria</taxon>
        <taxon>Acetobacterales</taxon>
        <taxon>Acetobacteraceae</taxon>
        <taxon>environmental samples</taxon>
    </lineage>
</organism>
<dbReference type="AlphaFoldDB" id="A0A6J4J876"/>
<protein>
    <submittedName>
        <fullName evidence="1">Uncharacterized protein</fullName>
    </submittedName>
</protein>
<name>A0A6J4J876_9PROT</name>
<gene>
    <name evidence="1" type="ORF">AVDCRST_MAG08-3159</name>
</gene>
<reference evidence="1" key="1">
    <citation type="submission" date="2020-02" db="EMBL/GenBank/DDBJ databases">
        <authorList>
            <person name="Meier V. D."/>
        </authorList>
    </citation>
    <scope>NUCLEOTIDE SEQUENCE</scope>
    <source>
        <strain evidence="1">AVDCRST_MAG08</strain>
    </source>
</reference>
<accession>A0A6J4J876</accession>
<feature type="non-terminal residue" evidence="1">
    <location>
        <position position="1"/>
    </location>
</feature>
<feature type="non-terminal residue" evidence="1">
    <location>
        <position position="61"/>
    </location>
</feature>
<proteinExistence type="predicted"/>
<sequence>CSGVTDGEGVSPWSPCACAPRSAGSPGSACRWPFAAARGASCCRSAWRAWSAWFPCPCGPC</sequence>
<dbReference type="EMBL" id="CADCTG010000236">
    <property type="protein sequence ID" value="CAA9270563.1"/>
    <property type="molecule type" value="Genomic_DNA"/>
</dbReference>